<evidence type="ECO:0000259" key="1">
    <source>
        <dbReference type="Pfam" id="PF00561"/>
    </source>
</evidence>
<dbReference type="PRINTS" id="PR00111">
    <property type="entry name" value="ABHYDROLASE"/>
</dbReference>
<dbReference type="Pfam" id="PF00561">
    <property type="entry name" value="Abhydrolase_1"/>
    <property type="match status" value="1"/>
</dbReference>
<name>A0ABT2ZKI5_9RHOB</name>
<dbReference type="PANTHER" id="PTHR43798:SF33">
    <property type="entry name" value="HYDROLASE, PUTATIVE (AFU_ORTHOLOGUE AFUA_2G14860)-RELATED"/>
    <property type="match status" value="1"/>
</dbReference>
<dbReference type="Proteomes" id="UP001652564">
    <property type="component" value="Unassembled WGS sequence"/>
</dbReference>
<feature type="domain" description="AB hydrolase-1" evidence="1">
    <location>
        <begin position="21"/>
        <end position="250"/>
    </location>
</feature>
<gene>
    <name evidence="2" type="ORF">OEZ71_04975</name>
</gene>
<dbReference type="PANTHER" id="PTHR43798">
    <property type="entry name" value="MONOACYLGLYCEROL LIPASE"/>
    <property type="match status" value="1"/>
</dbReference>
<comment type="caution">
    <text evidence="2">The sequence shown here is derived from an EMBL/GenBank/DDBJ whole genome shotgun (WGS) entry which is preliminary data.</text>
</comment>
<organism evidence="2 3">
    <name type="scientific">Albidovulum litorale</name>
    <dbReference type="NCBI Taxonomy" id="2984134"/>
    <lineage>
        <taxon>Bacteria</taxon>
        <taxon>Pseudomonadati</taxon>
        <taxon>Pseudomonadota</taxon>
        <taxon>Alphaproteobacteria</taxon>
        <taxon>Rhodobacterales</taxon>
        <taxon>Paracoccaceae</taxon>
        <taxon>Albidovulum</taxon>
    </lineage>
</organism>
<dbReference type="InterPro" id="IPR000073">
    <property type="entry name" value="AB_hydrolase_1"/>
</dbReference>
<dbReference type="InterPro" id="IPR050266">
    <property type="entry name" value="AB_hydrolase_sf"/>
</dbReference>
<keyword evidence="2" id="KW-0378">Hydrolase</keyword>
<dbReference type="RefSeq" id="WP_263738805.1">
    <property type="nucleotide sequence ID" value="NZ_JAOWKZ010000001.1"/>
</dbReference>
<proteinExistence type="predicted"/>
<dbReference type="InterPro" id="IPR029058">
    <property type="entry name" value="AB_hydrolase_fold"/>
</dbReference>
<evidence type="ECO:0000313" key="2">
    <source>
        <dbReference type="EMBL" id="MCV2871641.1"/>
    </source>
</evidence>
<keyword evidence="3" id="KW-1185">Reference proteome</keyword>
<evidence type="ECO:0000313" key="3">
    <source>
        <dbReference type="Proteomes" id="UP001652564"/>
    </source>
</evidence>
<sequence>MATGTAQDGTVYDLSGPEGAPTVVLIHGLGLNRACWQWLVPELAGRYRVLAYDLLGHGESGPPPPDPVLKTLADQLAGLLDHLGLNRAAIVGFSLGGMIARRFAHDHPERVTALGILHSPHERTPEAQAAILARVEQAKAEGPSATVEAALVRWFTDAYRAANPQMMDLVRSWVMANDPAIYPQVYRILATGIHEIVAQTPPITVPALVITGDEDYGNGPEMTRAIAAEIAGAEALILPGLRHMALAEDPAAVNRPLIAFLDRHLGAQP</sequence>
<protein>
    <submittedName>
        <fullName evidence="2">Alpha/beta hydrolase</fullName>
    </submittedName>
</protein>
<dbReference type="Gene3D" id="3.40.50.1820">
    <property type="entry name" value="alpha/beta hydrolase"/>
    <property type="match status" value="1"/>
</dbReference>
<reference evidence="2 3" key="1">
    <citation type="submission" date="2022-10" db="EMBL/GenBank/DDBJ databases">
        <title>Defluviimonas sp. nov., isolated from ocean surface sediments.</title>
        <authorList>
            <person name="He W."/>
            <person name="Wang L."/>
            <person name="Zhang D.-F."/>
        </authorList>
    </citation>
    <scope>NUCLEOTIDE SEQUENCE [LARGE SCALE GENOMIC DNA]</scope>
    <source>
        <strain evidence="2 3">WL0050</strain>
    </source>
</reference>
<accession>A0ABT2ZKI5</accession>
<dbReference type="SUPFAM" id="SSF53474">
    <property type="entry name" value="alpha/beta-Hydrolases"/>
    <property type="match status" value="1"/>
</dbReference>
<dbReference type="GO" id="GO:0016787">
    <property type="term" value="F:hydrolase activity"/>
    <property type="evidence" value="ECO:0007669"/>
    <property type="project" value="UniProtKB-KW"/>
</dbReference>
<dbReference type="EMBL" id="JAOWKZ010000001">
    <property type="protein sequence ID" value="MCV2871641.1"/>
    <property type="molecule type" value="Genomic_DNA"/>
</dbReference>